<protein>
    <submittedName>
        <fullName evidence="9">Quaternary ammonium compound-resistance protein SugE</fullName>
    </submittedName>
</protein>
<evidence type="ECO:0000256" key="8">
    <source>
        <dbReference type="SAM" id="Phobius"/>
    </source>
</evidence>
<evidence type="ECO:0000256" key="3">
    <source>
        <dbReference type="ARBA" id="ARBA00022475"/>
    </source>
</evidence>
<dbReference type="Proteomes" id="UP000243589">
    <property type="component" value="Unassembled WGS sequence"/>
</dbReference>
<comment type="caution">
    <text evidence="9">The sequence shown here is derived from an EMBL/GenBank/DDBJ whole genome shotgun (WGS) entry which is preliminary data.</text>
</comment>
<keyword evidence="2" id="KW-0813">Transport</keyword>
<evidence type="ECO:0000256" key="5">
    <source>
        <dbReference type="ARBA" id="ARBA00022989"/>
    </source>
</evidence>
<dbReference type="PROSITE" id="PS51257">
    <property type="entry name" value="PROKAR_LIPOPROTEIN"/>
    <property type="match status" value="1"/>
</dbReference>
<gene>
    <name evidence="9" type="primary">sugE_2</name>
    <name evidence="9" type="ORF">Bravens_01472</name>
</gene>
<name>A0A150H8J0_9MICO</name>
<dbReference type="InterPro" id="IPR045324">
    <property type="entry name" value="Small_multidrug_res"/>
</dbReference>
<keyword evidence="10" id="KW-1185">Reference proteome</keyword>
<proteinExistence type="inferred from homology"/>
<dbReference type="GO" id="GO:0022857">
    <property type="term" value="F:transmembrane transporter activity"/>
    <property type="evidence" value="ECO:0007669"/>
    <property type="project" value="InterPro"/>
</dbReference>
<dbReference type="InterPro" id="IPR037185">
    <property type="entry name" value="EmrE-like"/>
</dbReference>
<keyword evidence="6 8" id="KW-0472">Membrane</keyword>
<dbReference type="Gene3D" id="1.10.3730.20">
    <property type="match status" value="1"/>
</dbReference>
<dbReference type="SUPFAM" id="SSF103481">
    <property type="entry name" value="Multidrug resistance efflux transporter EmrE"/>
    <property type="match status" value="1"/>
</dbReference>
<evidence type="ECO:0000256" key="1">
    <source>
        <dbReference type="ARBA" id="ARBA00004651"/>
    </source>
</evidence>
<evidence type="ECO:0000256" key="6">
    <source>
        <dbReference type="ARBA" id="ARBA00023136"/>
    </source>
</evidence>
<keyword evidence="3" id="KW-1003">Cell membrane</keyword>
<feature type="transmembrane region" description="Helical" evidence="8">
    <location>
        <begin position="36"/>
        <end position="54"/>
    </location>
</feature>
<dbReference type="RefSeq" id="WP_062021856.1">
    <property type="nucleotide sequence ID" value="NZ_LQQC01000010.1"/>
</dbReference>
<dbReference type="InterPro" id="IPR000390">
    <property type="entry name" value="Small_drug/metabolite_transptr"/>
</dbReference>
<keyword evidence="5 8" id="KW-1133">Transmembrane helix</keyword>
<evidence type="ECO:0000313" key="9">
    <source>
        <dbReference type="EMBL" id="KXZ58423.1"/>
    </source>
</evidence>
<dbReference type="Pfam" id="PF00893">
    <property type="entry name" value="Multi_Drug_Res"/>
    <property type="match status" value="1"/>
</dbReference>
<evidence type="ECO:0000256" key="4">
    <source>
        <dbReference type="ARBA" id="ARBA00022692"/>
    </source>
</evidence>
<dbReference type="GO" id="GO:0005886">
    <property type="term" value="C:plasma membrane"/>
    <property type="evidence" value="ECO:0007669"/>
    <property type="project" value="UniProtKB-SubCell"/>
</dbReference>
<sequence length="125" mass="13031">MNRLAPTTRTGAWIVLLISGACESLWAHALSSGLGSIGWILLFYVGLFVSLTGLRMAMRIIPMGTAYAMWTGIGAATTAVWAAAAGEPFPLLKIASLVLVVIGVAGLELTSGHGRTAEGTESRED</sequence>
<evidence type="ECO:0000256" key="2">
    <source>
        <dbReference type="ARBA" id="ARBA00022448"/>
    </source>
</evidence>
<keyword evidence="4 7" id="KW-0812">Transmembrane</keyword>
<evidence type="ECO:0000313" key="10">
    <source>
        <dbReference type="Proteomes" id="UP000243589"/>
    </source>
</evidence>
<dbReference type="AlphaFoldDB" id="A0A150H8J0"/>
<dbReference type="PANTHER" id="PTHR30561:SF0">
    <property type="entry name" value="GUANIDINIUM EXPORTER"/>
    <property type="match status" value="1"/>
</dbReference>
<comment type="subcellular location">
    <subcellularLocation>
        <location evidence="1 7">Cell membrane</location>
        <topology evidence="1 7">Multi-pass membrane protein</topology>
    </subcellularLocation>
</comment>
<feature type="transmembrane region" description="Helical" evidence="8">
    <location>
        <begin position="66"/>
        <end position="84"/>
    </location>
</feature>
<dbReference type="PANTHER" id="PTHR30561">
    <property type="entry name" value="SMR FAMILY PROTON-DEPENDENT DRUG EFFLUX TRANSPORTER SUGE"/>
    <property type="match status" value="1"/>
</dbReference>
<accession>A0A150H8J0</accession>
<evidence type="ECO:0000256" key="7">
    <source>
        <dbReference type="RuleBase" id="RU003942"/>
    </source>
</evidence>
<feature type="transmembrane region" description="Helical" evidence="8">
    <location>
        <begin position="12"/>
        <end position="30"/>
    </location>
</feature>
<feature type="transmembrane region" description="Helical" evidence="8">
    <location>
        <begin position="90"/>
        <end position="109"/>
    </location>
</feature>
<dbReference type="EMBL" id="LQQC01000010">
    <property type="protein sequence ID" value="KXZ58423.1"/>
    <property type="molecule type" value="Genomic_DNA"/>
</dbReference>
<comment type="similarity">
    <text evidence="7">Belongs to the drug/metabolite transporter (DMT) superfamily. Small multidrug resistance (SMR) (TC 2.A.7.1) family.</text>
</comment>
<reference evidence="9 10" key="1">
    <citation type="submission" date="2016-01" db="EMBL/GenBank/DDBJ databases">
        <title>Use of Whole Genome Sequencing to ascertain that Brevibacterium massiliense (Roux, Raoult 2009) is a later heterotypic synonym of Brevibacterium ravenspurgense (Mages 2008).</title>
        <authorList>
            <person name="Bernier A.-M."/>
            <person name="Burdz T."/>
            <person name="Huynh C."/>
            <person name="Pachecho A.L."/>
            <person name="Wiebe D."/>
            <person name="Bonner C."/>
            <person name="Bernard K."/>
        </authorList>
    </citation>
    <scope>NUCLEOTIDE SEQUENCE [LARGE SCALE GENOMIC DNA]</scope>
    <source>
        <strain evidence="9 10">CCUG56047</strain>
    </source>
</reference>
<organism evidence="9 10">
    <name type="scientific">Brevibacterium ravenspurgense</name>
    <dbReference type="NCBI Taxonomy" id="479117"/>
    <lineage>
        <taxon>Bacteria</taxon>
        <taxon>Bacillati</taxon>
        <taxon>Actinomycetota</taxon>
        <taxon>Actinomycetes</taxon>
        <taxon>Micrococcales</taxon>
        <taxon>Brevibacteriaceae</taxon>
        <taxon>Brevibacterium</taxon>
    </lineage>
</organism>